<feature type="compositionally biased region" description="Polar residues" evidence="1">
    <location>
        <begin position="386"/>
        <end position="400"/>
    </location>
</feature>
<feature type="compositionally biased region" description="Polar residues" evidence="1">
    <location>
        <begin position="365"/>
        <end position="377"/>
    </location>
</feature>
<dbReference type="GO" id="GO:0061630">
    <property type="term" value="F:ubiquitin protein ligase activity"/>
    <property type="evidence" value="ECO:0007669"/>
    <property type="project" value="TreeGrafter"/>
</dbReference>
<protein>
    <recommendedName>
        <fullName evidence="3">E3 ubiquitin-protein ligase RNF220 middle domain-containing protein</fullName>
    </recommendedName>
</protein>
<feature type="region of interest" description="Disordered" evidence="1">
    <location>
        <begin position="115"/>
        <end position="167"/>
    </location>
</feature>
<keyword evidence="2" id="KW-0472">Membrane</keyword>
<organism evidence="4 5">
    <name type="scientific">Rotaria socialis</name>
    <dbReference type="NCBI Taxonomy" id="392032"/>
    <lineage>
        <taxon>Eukaryota</taxon>
        <taxon>Metazoa</taxon>
        <taxon>Spiralia</taxon>
        <taxon>Gnathifera</taxon>
        <taxon>Rotifera</taxon>
        <taxon>Eurotatoria</taxon>
        <taxon>Bdelloidea</taxon>
        <taxon>Philodinida</taxon>
        <taxon>Philodinidae</taxon>
        <taxon>Rotaria</taxon>
    </lineage>
</organism>
<feature type="transmembrane region" description="Helical" evidence="2">
    <location>
        <begin position="846"/>
        <end position="871"/>
    </location>
</feature>
<feature type="domain" description="E3 ubiquitin-protein ligase RNF220 middle" evidence="3">
    <location>
        <begin position="178"/>
        <end position="314"/>
    </location>
</feature>
<dbReference type="PANTHER" id="PTHR13459:SF1">
    <property type="entry name" value="E3 UBIQUITIN-PROTEIN LIGASE RNF220 ISOFORM X1"/>
    <property type="match status" value="1"/>
</dbReference>
<accession>A0A820NE47</accession>
<evidence type="ECO:0000313" key="4">
    <source>
        <dbReference type="EMBL" id="CAF4387782.1"/>
    </source>
</evidence>
<feature type="compositionally biased region" description="Acidic residues" evidence="1">
    <location>
        <begin position="344"/>
        <end position="359"/>
    </location>
</feature>
<keyword evidence="2" id="KW-0812">Transmembrane</keyword>
<keyword evidence="2" id="KW-1133">Transmembrane helix</keyword>
<dbReference type="PANTHER" id="PTHR13459">
    <property type="entry name" value="E3 UBIQUITIN-PROTEIN LIGASE RNF220 ISOFORM X1"/>
    <property type="match status" value="1"/>
</dbReference>
<feature type="compositionally biased region" description="Low complexity" evidence="1">
    <location>
        <begin position="115"/>
        <end position="133"/>
    </location>
</feature>
<keyword evidence="5" id="KW-1185">Reference proteome</keyword>
<gene>
    <name evidence="4" type="ORF">UJA718_LOCUS18201</name>
</gene>
<feature type="region of interest" description="Disordered" evidence="1">
    <location>
        <begin position="323"/>
        <end position="400"/>
    </location>
</feature>
<evidence type="ECO:0000256" key="2">
    <source>
        <dbReference type="SAM" id="Phobius"/>
    </source>
</evidence>
<dbReference type="InterPro" id="IPR031824">
    <property type="entry name" value="RNF220_mid"/>
</dbReference>
<sequence length="873" mass="97731">MWHPIQPLDMAAAFRSIRQTTSSPNSTTTTSPDKNSLSAAVAAFNAANGAFSVNTLLNQTSSDHLRFPSAHPSITAAAAVHQHHLFSTLFQHYPYAAAFRPLLNGTTTTGLLTSSANSNSSLSSSSESSESSAFLPAGKRFKNNTHDENHCDISPSEKSSDDSFGKYSESRCRSSTYDLQNPQCPICQISLNGQDMMTHIQQELDTIERTRQQHKYSIRRSSHLTNGNNKILQENTINNIDQTFKTRYETYIRVRTSRQQRLNAKLQLHNRRLNRNDTRNCPICYQIIPMNTDEEYFCTHVQQCSRKREQLAANAALAAMANQHRLPQPPPPPPLVISARDSTSDDPDVNVVDMDDGIEHEDNNSNRQSTNETTSTADHSDDRCQESFNSDQRFSPSTQKSDLLFSSNVTELDPPKCVVCMVNPKEKPKDIVTVRKIQHPDSIETVTITEKKLPPIRYTETITREKLPKQSTPSHTQVAQPALLNVPTSGGLRPTSIPPTPAEKYITHEIPPTATTYNVVRPPIVSYFPTRQERVIVTQPERLTGPPVVLRSTPEPTSYVPVQNSRTTRFVEDRHTLVNYPDDYYGTRRTGQRSHWCGNCGGDCFSCNCFDDCCGTTSCCRTNSFARRKDVVSYKTRVTRDGRRVRYRNADVPGYRCCNCCTGWCSRVCPFCSCLEWFCACPCWLWLCCLLPLLLGLLGLSIGLLTQLPSITSRTSNVRTLRVIEQVTNETWYVYGLDQPCQGSATIFPPSLSTITTLIPCAQTTTSWAPINSSAGQYNELRVTQSYNTVLAVLGQNAVCQPDRNQAGIPLYCDQTTTSFSVSATSSSSTVFAVQVNHSSHLDYDYVCFILLTFLSVIMQKYFQLIIRAIFIY</sequence>
<dbReference type="Proteomes" id="UP000663873">
    <property type="component" value="Unassembled WGS sequence"/>
</dbReference>
<dbReference type="AlphaFoldDB" id="A0A820NE47"/>
<dbReference type="EMBL" id="CAJOBP010003051">
    <property type="protein sequence ID" value="CAF4387782.1"/>
    <property type="molecule type" value="Genomic_DNA"/>
</dbReference>
<reference evidence="4" key="1">
    <citation type="submission" date="2021-02" db="EMBL/GenBank/DDBJ databases">
        <authorList>
            <person name="Nowell W R."/>
        </authorList>
    </citation>
    <scope>NUCLEOTIDE SEQUENCE</scope>
</reference>
<evidence type="ECO:0000313" key="5">
    <source>
        <dbReference type="Proteomes" id="UP000663873"/>
    </source>
</evidence>
<dbReference type="InterPro" id="IPR052443">
    <property type="entry name" value="E3_ubiq-ligase_RNF220-like"/>
</dbReference>
<feature type="compositionally biased region" description="Basic and acidic residues" evidence="1">
    <location>
        <begin position="158"/>
        <end position="167"/>
    </location>
</feature>
<evidence type="ECO:0000259" key="3">
    <source>
        <dbReference type="Pfam" id="PF15926"/>
    </source>
</evidence>
<feature type="transmembrane region" description="Helical" evidence="2">
    <location>
        <begin position="684"/>
        <end position="705"/>
    </location>
</feature>
<name>A0A820NE47_9BILA</name>
<dbReference type="Pfam" id="PF15926">
    <property type="entry name" value="RNF220"/>
    <property type="match status" value="1"/>
</dbReference>
<proteinExistence type="predicted"/>
<dbReference type="GO" id="GO:0016567">
    <property type="term" value="P:protein ubiquitination"/>
    <property type="evidence" value="ECO:0007669"/>
    <property type="project" value="TreeGrafter"/>
</dbReference>
<evidence type="ECO:0000256" key="1">
    <source>
        <dbReference type="SAM" id="MobiDB-lite"/>
    </source>
</evidence>
<comment type="caution">
    <text evidence="4">The sequence shown here is derived from an EMBL/GenBank/DDBJ whole genome shotgun (WGS) entry which is preliminary data.</text>
</comment>